<dbReference type="NCBIfam" id="TIGR01662">
    <property type="entry name" value="HAD-SF-IIIA"/>
    <property type="match status" value="1"/>
</dbReference>
<accession>A0A399EP59</accession>
<dbReference type="Proteomes" id="UP000265341">
    <property type="component" value="Unassembled WGS sequence"/>
</dbReference>
<dbReference type="EMBL" id="QWLA01000051">
    <property type="protein sequence ID" value="RIH84829.1"/>
    <property type="molecule type" value="Genomic_DNA"/>
</dbReference>
<dbReference type="GO" id="GO:0005737">
    <property type="term" value="C:cytoplasm"/>
    <property type="evidence" value="ECO:0007669"/>
    <property type="project" value="TreeGrafter"/>
</dbReference>
<dbReference type="Gene3D" id="3.40.50.1000">
    <property type="entry name" value="HAD superfamily/HAD-like"/>
    <property type="match status" value="1"/>
</dbReference>
<organism evidence="1 2">
    <name type="scientific">Calidithermus roseus</name>
    <dbReference type="NCBI Taxonomy" id="1644118"/>
    <lineage>
        <taxon>Bacteria</taxon>
        <taxon>Thermotogati</taxon>
        <taxon>Deinococcota</taxon>
        <taxon>Deinococci</taxon>
        <taxon>Thermales</taxon>
        <taxon>Thermaceae</taxon>
        <taxon>Calidithermus</taxon>
    </lineage>
</organism>
<dbReference type="InterPro" id="IPR010021">
    <property type="entry name" value="PGPP1/Gep4"/>
</dbReference>
<dbReference type="SUPFAM" id="SSF56784">
    <property type="entry name" value="HAD-like"/>
    <property type="match status" value="1"/>
</dbReference>
<reference evidence="1 2" key="1">
    <citation type="submission" date="2018-08" db="EMBL/GenBank/DDBJ databases">
        <title>Meiothermus roseus NBRC 110900 genome sequencing project.</title>
        <authorList>
            <person name="Da Costa M.S."/>
            <person name="Albuquerque L."/>
            <person name="Raposo P."/>
            <person name="Froufe H.J.C."/>
            <person name="Barroso C.S."/>
            <person name="Egas C."/>
        </authorList>
    </citation>
    <scope>NUCLEOTIDE SEQUENCE [LARGE SCALE GENOMIC DNA]</scope>
    <source>
        <strain evidence="1 2">NBRC 110900</strain>
    </source>
</reference>
<name>A0A399EP59_9DEIN</name>
<dbReference type="PANTHER" id="PTHR19288">
    <property type="entry name" value="4-NITROPHENYLPHOSPHATASE-RELATED"/>
    <property type="match status" value="1"/>
</dbReference>
<evidence type="ECO:0000313" key="2">
    <source>
        <dbReference type="Proteomes" id="UP000265341"/>
    </source>
</evidence>
<dbReference type="InterPro" id="IPR036412">
    <property type="entry name" value="HAD-like_sf"/>
</dbReference>
<dbReference type="PANTHER" id="PTHR19288:SF25">
    <property type="entry name" value="PHOSPHATIDYLGLYCEROPHOSPHATASE GEP4, MITOCHONDRIAL"/>
    <property type="match status" value="1"/>
</dbReference>
<dbReference type="AlphaFoldDB" id="A0A399EP59"/>
<dbReference type="Pfam" id="PF00702">
    <property type="entry name" value="Hydrolase"/>
    <property type="match status" value="1"/>
</dbReference>
<dbReference type="InterPro" id="IPR006549">
    <property type="entry name" value="HAD-SF_hydro_IIIA"/>
</dbReference>
<gene>
    <name evidence="1" type="ORF">Mrose_02488</name>
</gene>
<keyword evidence="2" id="KW-1185">Reference proteome</keyword>
<dbReference type="NCBIfam" id="TIGR01668">
    <property type="entry name" value="YqeG_hyp_ppase"/>
    <property type="match status" value="1"/>
</dbReference>
<dbReference type="CDD" id="cd16416">
    <property type="entry name" value="HAD_BsYqeG-like"/>
    <property type="match status" value="1"/>
</dbReference>
<proteinExistence type="predicted"/>
<comment type="caution">
    <text evidence="1">The sequence shown here is derived from an EMBL/GenBank/DDBJ whole genome shotgun (WGS) entry which is preliminary data.</text>
</comment>
<protein>
    <submittedName>
        <fullName evidence="1">HAD phosphatase, family IIIA</fullName>
    </submittedName>
</protein>
<dbReference type="GO" id="GO:0008962">
    <property type="term" value="F:phosphatidylglycerophosphatase activity"/>
    <property type="evidence" value="ECO:0007669"/>
    <property type="project" value="InterPro"/>
</dbReference>
<dbReference type="InterPro" id="IPR023214">
    <property type="entry name" value="HAD_sf"/>
</dbReference>
<sequence>MTPHSGEVTLDYLWMLRPKAQLSSVLEITPQWLEARGIKGLLLDLDNTLVPYKFKGEPPEELIAWVKSLEAAGIRVFLVSNARRKRLKAWSAKLGVEGIGLAGKPWFGIRKGLKQLGLPPSQVAMVGDQVFTDVLGGNLAGAYTILVTPISQNELDYTRLVRRLERLILKL</sequence>
<evidence type="ECO:0000313" key="1">
    <source>
        <dbReference type="EMBL" id="RIH84829.1"/>
    </source>
</evidence>